<dbReference type="InterPro" id="IPR011330">
    <property type="entry name" value="Glyco_hydro/deAcase_b/a-brl"/>
</dbReference>
<dbReference type="GO" id="GO:0005975">
    <property type="term" value="P:carbohydrate metabolic process"/>
    <property type="evidence" value="ECO:0007669"/>
    <property type="project" value="InterPro"/>
</dbReference>
<evidence type="ECO:0000256" key="1">
    <source>
        <dbReference type="ARBA" id="ARBA00022729"/>
    </source>
</evidence>
<dbReference type="InterPro" id="IPR032772">
    <property type="entry name" value="PGA_deacetylase_PgaB_C"/>
</dbReference>
<evidence type="ECO:0000313" key="4">
    <source>
        <dbReference type="Proteomes" id="UP000249447"/>
    </source>
</evidence>
<dbReference type="Proteomes" id="UP000249447">
    <property type="component" value="Chromosome"/>
</dbReference>
<dbReference type="InterPro" id="IPR051398">
    <property type="entry name" value="Polysacch_Deacetylase"/>
</dbReference>
<evidence type="ECO:0000259" key="2">
    <source>
        <dbReference type="PROSITE" id="PS51677"/>
    </source>
</evidence>
<dbReference type="InterPro" id="IPR023854">
    <property type="entry name" value="PGA_deacetylase_PgaB"/>
</dbReference>
<dbReference type="Gene3D" id="3.20.20.370">
    <property type="entry name" value="Glycoside hydrolase/deacetylase"/>
    <property type="match status" value="1"/>
</dbReference>
<dbReference type="AlphaFoldDB" id="A0A2U9TDF7"/>
<organism evidence="3 4">
    <name type="scientific">Marilutibacter maris</name>
    <dbReference type="NCBI Taxonomy" id="1605891"/>
    <lineage>
        <taxon>Bacteria</taxon>
        <taxon>Pseudomonadati</taxon>
        <taxon>Pseudomonadota</taxon>
        <taxon>Gammaproteobacteria</taxon>
        <taxon>Lysobacterales</taxon>
        <taxon>Lysobacteraceae</taxon>
        <taxon>Marilutibacter</taxon>
    </lineage>
</organism>
<dbReference type="InterPro" id="IPR002509">
    <property type="entry name" value="NODB_dom"/>
</dbReference>
<dbReference type="Gene3D" id="3.20.20.80">
    <property type="entry name" value="Glycosidases"/>
    <property type="match status" value="1"/>
</dbReference>
<accession>A0A2U9TDF7</accession>
<dbReference type="NCBIfam" id="TIGR03938">
    <property type="entry name" value="deacetyl_PgaB"/>
    <property type="match status" value="1"/>
</dbReference>
<dbReference type="SUPFAM" id="SSF88713">
    <property type="entry name" value="Glycoside hydrolase/deacetylase"/>
    <property type="match status" value="1"/>
</dbReference>
<feature type="domain" description="NodB homology" evidence="2">
    <location>
        <begin position="100"/>
        <end position="350"/>
    </location>
</feature>
<dbReference type="GO" id="GO:0016810">
    <property type="term" value="F:hydrolase activity, acting on carbon-nitrogen (but not peptide) bonds"/>
    <property type="evidence" value="ECO:0007669"/>
    <property type="project" value="InterPro"/>
</dbReference>
<dbReference type="PROSITE" id="PS51677">
    <property type="entry name" value="NODB"/>
    <property type="match status" value="1"/>
</dbReference>
<dbReference type="Pfam" id="PF14883">
    <property type="entry name" value="GHL13"/>
    <property type="match status" value="2"/>
</dbReference>
<dbReference type="GO" id="GO:0043708">
    <property type="term" value="P:cell adhesion involved in biofilm formation"/>
    <property type="evidence" value="ECO:0007669"/>
    <property type="project" value="InterPro"/>
</dbReference>
<dbReference type="Pfam" id="PF01522">
    <property type="entry name" value="Polysacc_deac_1"/>
    <property type="match status" value="1"/>
</dbReference>
<name>A0A2U9TDF7_9GAMM</name>
<evidence type="ECO:0000313" key="3">
    <source>
        <dbReference type="EMBL" id="AWV07609.1"/>
    </source>
</evidence>
<sequence>MNMDRPHTLARGIAPVFILIVSAALLLLLGLRPAAANELLVISYHDIRDDVARKGDPDLYAVGTQNFAAHLDWLAGHGYRPVSLGDVIAAADGTRPLPEKAVLLTFDDGLRSVYTHAFPLLRAYGYPALVAVVTDWIDMPPERRIDYGPRMFSRDDFLTWEQLREMQASGLVEIASHSHDLHHGVNSNPQGNSTPAAVTRIHDPASGRYESEREYLARVRGDLATSVSLIERELGRAPRAMVWPYAAYNSQVNRIADTLGMTVTFDLEGRNQPIVAGMNGDGLHGLARLLLFDNPGVDDLAYELRHDQTLEGMRALQIDLDYVYDTDPAQSARNLDRLIERVKRIGPSHVYLQAFADPDGNGSADALYFPNRHLPMRADLFNRVAWQLRTRAGVEVFAWLPVLGYELPDPALRESLAIASSNPAETFRLDPFKPQTRKIVSEIYEDLAASAIFSGLLFHDDALLRDDELTGRAPADPAARTRALIDFTHALRDAAGKWRPKLLTARNLFAATVLQPESEAWFAQRLDAFHAAYDYTAVMAMPWMEGSTRPEAWLDRLTDEVMRHPLGAERTVFELQTVDWRNGQAIPADRLKSQIRHLQARGVRHLAWYPDNFIDDVPALDDAREAMSARSFPYMEP</sequence>
<gene>
    <name evidence="3" type="ORF">C9I47_1921</name>
</gene>
<reference evidence="3 4" key="1">
    <citation type="submission" date="2018-05" db="EMBL/GenBank/DDBJ databases">
        <title>The complete genome of Lysobacter maris HZ9B, a marine bacterium antagonistic against terrestrial plant pathogens.</title>
        <authorList>
            <person name="Zhang X.-Q."/>
        </authorList>
    </citation>
    <scope>NUCLEOTIDE SEQUENCE [LARGE SCALE GENOMIC DNA]</scope>
    <source>
        <strain evidence="3 4">HZ9B</strain>
    </source>
</reference>
<dbReference type="EMBL" id="CP029843">
    <property type="protein sequence ID" value="AWV07609.1"/>
    <property type="molecule type" value="Genomic_DNA"/>
</dbReference>
<dbReference type="PANTHER" id="PTHR34216:SF7">
    <property type="entry name" value="POLY-BETA-1,6-N-ACETYL-D-GLUCOSAMINE N-DEACETYLASE"/>
    <property type="match status" value="1"/>
</dbReference>
<keyword evidence="1" id="KW-0732">Signal</keyword>
<protein>
    <submittedName>
        <fullName evidence="3">Hemin storage protein</fullName>
    </submittedName>
</protein>
<proteinExistence type="predicted"/>
<dbReference type="KEGG" id="lmb:C9I47_1921"/>
<dbReference type="PANTHER" id="PTHR34216">
    <property type="match status" value="1"/>
</dbReference>
<keyword evidence="4" id="KW-1185">Reference proteome</keyword>